<feature type="domain" description="HTH tetR-type" evidence="5">
    <location>
        <begin position="19"/>
        <end position="79"/>
    </location>
</feature>
<evidence type="ECO:0000313" key="7">
    <source>
        <dbReference type="Proteomes" id="UP000282971"/>
    </source>
</evidence>
<dbReference type="Gene3D" id="1.10.357.10">
    <property type="entry name" value="Tetracycline Repressor, domain 2"/>
    <property type="match status" value="1"/>
</dbReference>
<dbReference type="Proteomes" id="UP000282971">
    <property type="component" value="Unassembled WGS sequence"/>
</dbReference>
<keyword evidence="3" id="KW-0804">Transcription</keyword>
<dbReference type="PROSITE" id="PS50977">
    <property type="entry name" value="HTH_TETR_2"/>
    <property type="match status" value="1"/>
</dbReference>
<dbReference type="GO" id="GO:0003700">
    <property type="term" value="F:DNA-binding transcription factor activity"/>
    <property type="evidence" value="ECO:0007669"/>
    <property type="project" value="TreeGrafter"/>
</dbReference>
<name>A0A437M9U1_9SPHN</name>
<dbReference type="PANTHER" id="PTHR30055:SF234">
    <property type="entry name" value="HTH-TYPE TRANSCRIPTIONAL REGULATOR BETI"/>
    <property type="match status" value="1"/>
</dbReference>
<evidence type="ECO:0000256" key="1">
    <source>
        <dbReference type="ARBA" id="ARBA00023015"/>
    </source>
</evidence>
<organism evidence="6 7">
    <name type="scientific">Sphingomonas crocodyli</name>
    <dbReference type="NCBI Taxonomy" id="1979270"/>
    <lineage>
        <taxon>Bacteria</taxon>
        <taxon>Pseudomonadati</taxon>
        <taxon>Pseudomonadota</taxon>
        <taxon>Alphaproteobacteria</taxon>
        <taxon>Sphingomonadales</taxon>
        <taxon>Sphingomonadaceae</taxon>
        <taxon>Sphingomonas</taxon>
    </lineage>
</organism>
<dbReference type="AlphaFoldDB" id="A0A437M9U1"/>
<dbReference type="InterPro" id="IPR050109">
    <property type="entry name" value="HTH-type_TetR-like_transc_reg"/>
</dbReference>
<keyword evidence="2 4" id="KW-0238">DNA-binding</keyword>
<feature type="DNA-binding region" description="H-T-H motif" evidence="4">
    <location>
        <begin position="42"/>
        <end position="61"/>
    </location>
</feature>
<dbReference type="RefSeq" id="WP_127743686.1">
    <property type="nucleotide sequence ID" value="NZ_SACN01000001.1"/>
</dbReference>
<dbReference type="EMBL" id="SACN01000001">
    <property type="protein sequence ID" value="RVT94315.1"/>
    <property type="molecule type" value="Genomic_DNA"/>
</dbReference>
<dbReference type="InterPro" id="IPR009057">
    <property type="entry name" value="Homeodomain-like_sf"/>
</dbReference>
<reference evidence="6 7" key="1">
    <citation type="submission" date="2019-01" db="EMBL/GenBank/DDBJ databases">
        <authorList>
            <person name="Chen W.-M."/>
        </authorList>
    </citation>
    <scope>NUCLEOTIDE SEQUENCE [LARGE SCALE GENOMIC DNA]</scope>
    <source>
        <strain evidence="6 7">CCP-7</strain>
    </source>
</reference>
<evidence type="ECO:0000256" key="2">
    <source>
        <dbReference type="ARBA" id="ARBA00023125"/>
    </source>
</evidence>
<accession>A0A437M9U1</accession>
<dbReference type="PANTHER" id="PTHR30055">
    <property type="entry name" value="HTH-TYPE TRANSCRIPTIONAL REGULATOR RUTR"/>
    <property type="match status" value="1"/>
</dbReference>
<gene>
    <name evidence="6" type="ORF">EOD43_10840</name>
</gene>
<protein>
    <submittedName>
        <fullName evidence="6">TetR/AcrR family transcriptional regulator</fullName>
    </submittedName>
</protein>
<keyword evidence="1" id="KW-0805">Transcription regulation</keyword>
<dbReference type="GO" id="GO:0000976">
    <property type="term" value="F:transcription cis-regulatory region binding"/>
    <property type="evidence" value="ECO:0007669"/>
    <property type="project" value="TreeGrafter"/>
</dbReference>
<dbReference type="Pfam" id="PF00440">
    <property type="entry name" value="TetR_N"/>
    <property type="match status" value="1"/>
</dbReference>
<evidence type="ECO:0000313" key="6">
    <source>
        <dbReference type="EMBL" id="RVT94315.1"/>
    </source>
</evidence>
<evidence type="ECO:0000256" key="4">
    <source>
        <dbReference type="PROSITE-ProRule" id="PRU00335"/>
    </source>
</evidence>
<dbReference type="OrthoDB" id="9795011at2"/>
<proteinExistence type="predicted"/>
<dbReference type="PRINTS" id="PR00455">
    <property type="entry name" value="HTHTETR"/>
</dbReference>
<dbReference type="InterPro" id="IPR001647">
    <property type="entry name" value="HTH_TetR"/>
</dbReference>
<evidence type="ECO:0000256" key="3">
    <source>
        <dbReference type="ARBA" id="ARBA00023163"/>
    </source>
</evidence>
<comment type="caution">
    <text evidence="6">The sequence shown here is derived from an EMBL/GenBank/DDBJ whole genome shotgun (WGS) entry which is preliminary data.</text>
</comment>
<sequence>MNKGKQVAALGAFARAQREENRRRLIAAARRVFERSGYLAPSVDDIAQEAGVSRQTFYRHFDGKLAVAMEFFDEQHQLARKVWGQISAEQARDPKGVRAWLTKMLDGYEQDRNALRAFFEMGAVEPTFTKAVKDLVRDYMAELTENIPLFRYEQDGSVQDRERFADAVLLVELILEQFNSYIIHYALLERNDMLDALTRSFSRFVARYP</sequence>
<dbReference type="Gene3D" id="1.10.10.60">
    <property type="entry name" value="Homeodomain-like"/>
    <property type="match status" value="1"/>
</dbReference>
<keyword evidence="7" id="KW-1185">Reference proteome</keyword>
<dbReference type="FunFam" id="1.10.10.60:FF:000141">
    <property type="entry name" value="TetR family transcriptional regulator"/>
    <property type="match status" value="1"/>
</dbReference>
<dbReference type="SUPFAM" id="SSF46689">
    <property type="entry name" value="Homeodomain-like"/>
    <property type="match status" value="1"/>
</dbReference>
<evidence type="ECO:0000259" key="5">
    <source>
        <dbReference type="PROSITE" id="PS50977"/>
    </source>
</evidence>